<reference evidence="1 2" key="1">
    <citation type="submission" date="2024-01" db="EMBL/GenBank/DDBJ databases">
        <title>Genome assemblies of Stephania.</title>
        <authorList>
            <person name="Yang L."/>
        </authorList>
    </citation>
    <scope>NUCLEOTIDE SEQUENCE [LARGE SCALE GENOMIC DNA]</scope>
    <source>
        <strain evidence="1">QJT</strain>
        <tissue evidence="1">Leaf</tissue>
    </source>
</reference>
<proteinExistence type="predicted"/>
<dbReference type="AlphaFoldDB" id="A0AAP0F7P1"/>
<protein>
    <submittedName>
        <fullName evidence="1">Uncharacterized protein</fullName>
    </submittedName>
</protein>
<gene>
    <name evidence="1" type="ORF">Sjap_020222</name>
</gene>
<accession>A0AAP0F7P1</accession>
<evidence type="ECO:0000313" key="2">
    <source>
        <dbReference type="Proteomes" id="UP001417504"/>
    </source>
</evidence>
<keyword evidence="2" id="KW-1185">Reference proteome</keyword>
<sequence length="77" mass="8552">MSSSSNSLQYSTTRLSSYSPKVILLNSNSSNQEPVENVLESRSGTGIALVSYKPLRWRVRRTKNPGSQLARQVVKNP</sequence>
<organism evidence="1 2">
    <name type="scientific">Stephania japonica</name>
    <dbReference type="NCBI Taxonomy" id="461633"/>
    <lineage>
        <taxon>Eukaryota</taxon>
        <taxon>Viridiplantae</taxon>
        <taxon>Streptophyta</taxon>
        <taxon>Embryophyta</taxon>
        <taxon>Tracheophyta</taxon>
        <taxon>Spermatophyta</taxon>
        <taxon>Magnoliopsida</taxon>
        <taxon>Ranunculales</taxon>
        <taxon>Menispermaceae</taxon>
        <taxon>Menispermoideae</taxon>
        <taxon>Cissampelideae</taxon>
        <taxon>Stephania</taxon>
    </lineage>
</organism>
<comment type="caution">
    <text evidence="1">The sequence shown here is derived from an EMBL/GenBank/DDBJ whole genome shotgun (WGS) entry which is preliminary data.</text>
</comment>
<evidence type="ECO:0000313" key="1">
    <source>
        <dbReference type="EMBL" id="KAK9102968.1"/>
    </source>
</evidence>
<dbReference type="Proteomes" id="UP001417504">
    <property type="component" value="Unassembled WGS sequence"/>
</dbReference>
<dbReference type="EMBL" id="JBBNAE010000008">
    <property type="protein sequence ID" value="KAK9102968.1"/>
    <property type="molecule type" value="Genomic_DNA"/>
</dbReference>
<name>A0AAP0F7P1_9MAGN</name>